<evidence type="ECO:0000259" key="12">
    <source>
        <dbReference type="PROSITE" id="PS50923"/>
    </source>
</evidence>
<keyword evidence="11" id="KW-1133">Transmembrane helix</keyword>
<dbReference type="InterPro" id="IPR019791">
    <property type="entry name" value="Haem_peroxidase_animal"/>
</dbReference>
<dbReference type="Proteomes" id="UP001046870">
    <property type="component" value="Chromosome 7"/>
</dbReference>
<dbReference type="FunFam" id="1.10.640.10:FF:000001">
    <property type="entry name" value="Peroxidasin homolog"/>
    <property type="match status" value="1"/>
</dbReference>
<dbReference type="PANTHER" id="PTHR11475:SF63">
    <property type="entry name" value="EOSINOPHIL PEROXIDASE"/>
    <property type="match status" value="1"/>
</dbReference>
<dbReference type="GO" id="GO:0005615">
    <property type="term" value="C:extracellular space"/>
    <property type="evidence" value="ECO:0007669"/>
    <property type="project" value="TreeGrafter"/>
</dbReference>
<dbReference type="PROSITE" id="PS50923">
    <property type="entry name" value="SUSHI"/>
    <property type="match status" value="1"/>
</dbReference>
<keyword evidence="7" id="KW-1015">Disulfide bond</keyword>
<reference evidence="13" key="1">
    <citation type="submission" date="2021-01" db="EMBL/GenBank/DDBJ databases">
        <authorList>
            <person name="Zahm M."/>
            <person name="Roques C."/>
            <person name="Cabau C."/>
            <person name="Klopp C."/>
            <person name="Donnadieu C."/>
            <person name="Jouanno E."/>
            <person name="Lampietro C."/>
            <person name="Louis A."/>
            <person name="Herpin A."/>
            <person name="Echchiki A."/>
            <person name="Berthelot C."/>
            <person name="Parey E."/>
            <person name="Roest-Crollius H."/>
            <person name="Braasch I."/>
            <person name="Postlethwait J."/>
            <person name="Bobe J."/>
            <person name="Montfort J."/>
            <person name="Bouchez O."/>
            <person name="Begum T."/>
            <person name="Mejri S."/>
            <person name="Adams A."/>
            <person name="Chen W.-J."/>
            <person name="Guiguen Y."/>
        </authorList>
    </citation>
    <scope>NUCLEOTIDE SEQUENCE</scope>
    <source>
        <strain evidence="13">YG-15Mar2019-1</strain>
        <tissue evidence="13">Brain</tissue>
    </source>
</reference>
<evidence type="ECO:0000313" key="13">
    <source>
        <dbReference type="EMBL" id="KAG7473980.1"/>
    </source>
</evidence>
<dbReference type="PANTHER" id="PTHR11475">
    <property type="entry name" value="OXIDASE/PEROXIDASE"/>
    <property type="match status" value="1"/>
</dbReference>
<organism evidence="13 14">
    <name type="scientific">Megalops atlanticus</name>
    <name type="common">Tarpon</name>
    <name type="synonym">Clupea gigantea</name>
    <dbReference type="NCBI Taxonomy" id="7932"/>
    <lineage>
        <taxon>Eukaryota</taxon>
        <taxon>Metazoa</taxon>
        <taxon>Chordata</taxon>
        <taxon>Craniata</taxon>
        <taxon>Vertebrata</taxon>
        <taxon>Euteleostomi</taxon>
        <taxon>Actinopterygii</taxon>
        <taxon>Neopterygii</taxon>
        <taxon>Teleostei</taxon>
        <taxon>Elopiformes</taxon>
        <taxon>Megalopidae</taxon>
        <taxon>Megalops</taxon>
    </lineage>
</organism>
<keyword evidence="11" id="KW-0472">Membrane</keyword>
<dbReference type="SUPFAM" id="SSF57535">
    <property type="entry name" value="Complement control module/SCR domain"/>
    <property type="match status" value="1"/>
</dbReference>
<evidence type="ECO:0000256" key="5">
    <source>
        <dbReference type="ARBA" id="ARBA00023002"/>
    </source>
</evidence>
<feature type="domain" description="Sushi" evidence="12">
    <location>
        <begin position="641"/>
        <end position="695"/>
    </location>
</feature>
<dbReference type="InterPro" id="IPR049883">
    <property type="entry name" value="NOTCH1_EGF-like"/>
</dbReference>
<sequence>MVYAHTMTQPNFTELLTAEDMETLLQASGCSSELTLPLCGTGCLSERYRTINGECNNRKNPLWGAANTPYIRWLPPEYEDGHTTPRGWDPLHTYNNLTLPPVRSVSQAVLFTHNEDISMDTSLSHLLVEWGQWVDHDLALTPQSPSTTSFNTGADCTYTCNRDMPCFPIQIPVSDPRAGTQSCMPFFRSAPSCIVRASPWHHREQLNAITSFVDASMVYGSSASLSFALRNHSSPLGLLAQNLQYSDAGMALLPFSAHLPPHIDPCGPRRGNHSSHPETPREQANITFCFQAGDSRANEHLGMIALHTLFLREHNRLAHELHHINPHWGPEALYQEARKILGAMHQVLTWEWYLPRILGETGYLDLLPPYRGYHPEVDPSIANAFSAAAFRFAHVTVQPQVSRLGPGYRPSPQYPTLPLHNSLFASWRVVQEGGIDPVLRGMLFSPAKLQMAGQMMVEELTERLFQAQGGLPLDLGALNLQRGRDHGLPGYSAWRQLCGLSVPVTVADLTSVLGNHALARQLLQLYGTPQNIDLWVGAISELPLPGGRVGALLGCLIAKQFRALRDGDRFWWEKDGVFSDAQRAQLRKVSLSRIICDNTHITHVPADPFSRTTQAAHMLPCTHPHIPHLNLSAWREWDTDPECGSVPRLKSGFSLLCGSTLLYSCHHGYRLNGPSSIKCDHISNQWRPAPPTCQDINECANKPSPCPENMECLNTPGSYTCTESHRPASGLVGSVVPAAMAAVGGVAMMVLMIVCYQRFIHKRPKPMIAGCCQRKGQWEGKDHALKEGTTQ</sequence>
<evidence type="ECO:0000256" key="11">
    <source>
        <dbReference type="SAM" id="Phobius"/>
    </source>
</evidence>
<evidence type="ECO:0000256" key="9">
    <source>
        <dbReference type="PIRSR" id="PIRSR619791-2"/>
    </source>
</evidence>
<dbReference type="InterPro" id="IPR010255">
    <property type="entry name" value="Haem_peroxidase_sf"/>
</dbReference>
<dbReference type="PROSITE" id="PS50292">
    <property type="entry name" value="PEROXIDASE_3"/>
    <property type="match status" value="1"/>
</dbReference>
<evidence type="ECO:0000256" key="6">
    <source>
        <dbReference type="ARBA" id="ARBA00023004"/>
    </source>
</evidence>
<proteinExistence type="inferred from homology"/>
<dbReference type="GO" id="GO:0006979">
    <property type="term" value="P:response to oxidative stress"/>
    <property type="evidence" value="ECO:0007669"/>
    <property type="project" value="InterPro"/>
</dbReference>
<evidence type="ECO:0000313" key="14">
    <source>
        <dbReference type="Proteomes" id="UP001046870"/>
    </source>
</evidence>
<evidence type="ECO:0000256" key="10">
    <source>
        <dbReference type="PROSITE-ProRule" id="PRU00302"/>
    </source>
</evidence>
<name>A0A9D3Q585_MEGAT</name>
<dbReference type="AlphaFoldDB" id="A0A9D3Q585"/>
<dbReference type="Pfam" id="PF00084">
    <property type="entry name" value="Sushi"/>
    <property type="match status" value="1"/>
</dbReference>
<comment type="caution">
    <text evidence="13">The sequence shown here is derived from an EMBL/GenBank/DDBJ whole genome shotgun (WGS) entry which is preliminary data.</text>
</comment>
<keyword evidence="3 9" id="KW-0479">Metal-binding</keyword>
<comment type="caution">
    <text evidence="10">Lacks conserved residue(s) required for the propagation of feature annotation.</text>
</comment>
<dbReference type="CDD" id="cd00054">
    <property type="entry name" value="EGF_CA"/>
    <property type="match status" value="1"/>
</dbReference>
<gene>
    <name evidence="13" type="ORF">MATL_G00101550</name>
</gene>
<dbReference type="Gene3D" id="2.10.70.10">
    <property type="entry name" value="Complement Module, domain 1"/>
    <property type="match status" value="1"/>
</dbReference>
<dbReference type="Pfam" id="PF07645">
    <property type="entry name" value="EGF_CA"/>
    <property type="match status" value="1"/>
</dbReference>
<dbReference type="GO" id="GO:0020037">
    <property type="term" value="F:heme binding"/>
    <property type="evidence" value="ECO:0007669"/>
    <property type="project" value="InterPro"/>
</dbReference>
<feature type="transmembrane region" description="Helical" evidence="11">
    <location>
        <begin position="731"/>
        <end position="756"/>
    </location>
</feature>
<evidence type="ECO:0000256" key="4">
    <source>
        <dbReference type="ARBA" id="ARBA00022729"/>
    </source>
</evidence>
<accession>A0A9D3Q585</accession>
<dbReference type="EMBL" id="JAFDVH010000007">
    <property type="protein sequence ID" value="KAG7473980.1"/>
    <property type="molecule type" value="Genomic_DNA"/>
</dbReference>
<evidence type="ECO:0000256" key="7">
    <source>
        <dbReference type="ARBA" id="ARBA00023157"/>
    </source>
</evidence>
<evidence type="ECO:0000256" key="2">
    <source>
        <dbReference type="ARBA" id="ARBA00022617"/>
    </source>
</evidence>
<dbReference type="GO" id="GO:0004601">
    <property type="term" value="F:peroxidase activity"/>
    <property type="evidence" value="ECO:0007669"/>
    <property type="project" value="InterPro"/>
</dbReference>
<dbReference type="SUPFAM" id="SSF48113">
    <property type="entry name" value="Heme-dependent peroxidases"/>
    <property type="match status" value="1"/>
</dbReference>
<dbReference type="SUPFAM" id="SSF57196">
    <property type="entry name" value="EGF/Laminin"/>
    <property type="match status" value="1"/>
</dbReference>
<evidence type="ECO:0000256" key="3">
    <source>
        <dbReference type="ARBA" id="ARBA00022723"/>
    </source>
</evidence>
<keyword evidence="11" id="KW-0812">Transmembrane</keyword>
<keyword evidence="14" id="KW-1185">Reference proteome</keyword>
<keyword evidence="6 9" id="KW-0408">Iron</keyword>
<keyword evidence="4" id="KW-0732">Signal</keyword>
<dbReference type="PROSITE" id="PS01187">
    <property type="entry name" value="EGF_CA"/>
    <property type="match status" value="1"/>
</dbReference>
<dbReference type="GO" id="GO:0032502">
    <property type="term" value="P:developmental process"/>
    <property type="evidence" value="ECO:0007669"/>
    <property type="project" value="UniProtKB-ARBA"/>
</dbReference>
<dbReference type="InterPro" id="IPR018097">
    <property type="entry name" value="EGF_Ca-bd_CS"/>
</dbReference>
<dbReference type="InterPro" id="IPR035976">
    <property type="entry name" value="Sushi/SCR/CCP_sf"/>
</dbReference>
<dbReference type="PRINTS" id="PR00457">
    <property type="entry name" value="ANPEROXIDASE"/>
</dbReference>
<keyword evidence="2 9" id="KW-0349">Heme</keyword>
<protein>
    <recommendedName>
        <fullName evidence="12">Sushi domain-containing protein</fullName>
    </recommendedName>
</protein>
<dbReference type="InterPro" id="IPR000436">
    <property type="entry name" value="Sushi_SCR_CCP_dom"/>
</dbReference>
<evidence type="ECO:0000256" key="8">
    <source>
        <dbReference type="ARBA" id="ARBA00061342"/>
    </source>
</evidence>
<dbReference type="Gene3D" id="1.10.640.10">
    <property type="entry name" value="Haem peroxidase domain superfamily, animal type"/>
    <property type="match status" value="1"/>
</dbReference>
<comment type="cofactor">
    <cofactor evidence="1">
        <name>heme b</name>
        <dbReference type="ChEBI" id="CHEBI:60344"/>
    </cofactor>
</comment>
<dbReference type="InterPro" id="IPR037120">
    <property type="entry name" value="Haem_peroxidase_sf_animal"/>
</dbReference>
<dbReference type="OrthoDB" id="823504at2759"/>
<dbReference type="Pfam" id="PF03098">
    <property type="entry name" value="An_peroxidase"/>
    <property type="match status" value="1"/>
</dbReference>
<dbReference type="CDD" id="cd00033">
    <property type="entry name" value="CCP"/>
    <property type="match status" value="1"/>
</dbReference>
<keyword evidence="5" id="KW-0560">Oxidoreductase</keyword>
<dbReference type="GO" id="GO:0005509">
    <property type="term" value="F:calcium ion binding"/>
    <property type="evidence" value="ECO:0007669"/>
    <property type="project" value="InterPro"/>
</dbReference>
<evidence type="ECO:0000256" key="1">
    <source>
        <dbReference type="ARBA" id="ARBA00001970"/>
    </source>
</evidence>
<keyword evidence="10" id="KW-0768">Sushi</keyword>
<dbReference type="SMART" id="SM00032">
    <property type="entry name" value="CCP"/>
    <property type="match status" value="1"/>
</dbReference>
<comment type="similarity">
    <text evidence="8">Belongs to the peroxidase family. XPO subfamily.</text>
</comment>
<dbReference type="Gene3D" id="2.10.25.10">
    <property type="entry name" value="Laminin"/>
    <property type="match status" value="1"/>
</dbReference>
<feature type="binding site" description="axial binding residue" evidence="9">
    <location>
        <position position="394"/>
    </location>
    <ligand>
        <name>heme b</name>
        <dbReference type="ChEBI" id="CHEBI:60344"/>
    </ligand>
    <ligandPart>
        <name>Fe</name>
        <dbReference type="ChEBI" id="CHEBI:18248"/>
    </ligandPart>
</feature>